<name>A0ABV9LKA3_9ACTN</name>
<dbReference type="InterPro" id="IPR054480">
    <property type="entry name" value="AHAS_small-like_ACT"/>
</dbReference>
<keyword evidence="8 14" id="KW-0560">Oxidoreductase</keyword>
<evidence type="ECO:0000256" key="5">
    <source>
        <dbReference type="ARBA" id="ARBA00013143"/>
    </source>
</evidence>
<evidence type="ECO:0000256" key="1">
    <source>
        <dbReference type="ARBA" id="ARBA00003800"/>
    </source>
</evidence>
<dbReference type="EMBL" id="JBHSGR010000012">
    <property type="protein sequence ID" value="MFC4694236.1"/>
    <property type="molecule type" value="Genomic_DNA"/>
</dbReference>
<evidence type="ECO:0000256" key="4">
    <source>
        <dbReference type="ARBA" id="ARBA00013001"/>
    </source>
</evidence>
<evidence type="ECO:0000256" key="8">
    <source>
        <dbReference type="ARBA" id="ARBA00023002"/>
    </source>
</evidence>
<evidence type="ECO:0000256" key="11">
    <source>
        <dbReference type="ARBA" id="ARBA00030455"/>
    </source>
</evidence>
<dbReference type="PANTHER" id="PTHR42789:SF1">
    <property type="entry name" value="D-ISOMER SPECIFIC 2-HYDROXYACID DEHYDROGENASE FAMILY PROTEIN (AFU_ORTHOLOGUE AFUA_6G10090)"/>
    <property type="match status" value="1"/>
</dbReference>
<dbReference type="InterPro" id="IPR036291">
    <property type="entry name" value="NAD(P)-bd_dom_sf"/>
</dbReference>
<dbReference type="PROSITE" id="PS51671">
    <property type="entry name" value="ACT"/>
    <property type="match status" value="1"/>
</dbReference>
<dbReference type="CDD" id="cd12176">
    <property type="entry name" value="PGDH_3"/>
    <property type="match status" value="1"/>
</dbReference>
<protein>
    <recommendedName>
        <fullName evidence="6">D-3-phosphoglycerate dehydrogenase</fullName>
        <ecNumber evidence="4">1.1.1.399</ecNumber>
        <ecNumber evidence="5">1.1.1.95</ecNumber>
    </recommendedName>
    <alternativeName>
        <fullName evidence="11">2-oxoglutarate reductase</fullName>
    </alternativeName>
</protein>
<evidence type="ECO:0000256" key="6">
    <source>
        <dbReference type="ARBA" id="ARBA00021582"/>
    </source>
</evidence>
<dbReference type="GO" id="GO:0004617">
    <property type="term" value="F:phosphoglycerate dehydrogenase activity"/>
    <property type="evidence" value="ECO:0007669"/>
    <property type="project" value="UniProtKB-EC"/>
</dbReference>
<gene>
    <name evidence="16" type="primary">serA</name>
    <name evidence="16" type="ORF">ACFO3M_12635</name>
</gene>
<dbReference type="EC" id="1.1.1.399" evidence="4"/>
<dbReference type="SUPFAM" id="SSF51735">
    <property type="entry name" value="NAD(P)-binding Rossmann-fold domains"/>
    <property type="match status" value="1"/>
</dbReference>
<evidence type="ECO:0000313" key="17">
    <source>
        <dbReference type="Proteomes" id="UP001596025"/>
    </source>
</evidence>
<dbReference type="Gene3D" id="3.40.50.720">
    <property type="entry name" value="NAD(P)-binding Rossmann-like Domain"/>
    <property type="match status" value="2"/>
</dbReference>
<reference evidence="17" key="1">
    <citation type="journal article" date="2019" name="Int. J. Syst. Evol. Microbiol.">
        <title>The Global Catalogue of Microorganisms (GCM) 10K type strain sequencing project: providing services to taxonomists for standard genome sequencing and annotation.</title>
        <authorList>
            <consortium name="The Broad Institute Genomics Platform"/>
            <consortium name="The Broad Institute Genome Sequencing Center for Infectious Disease"/>
            <person name="Wu L."/>
            <person name="Ma J."/>
        </authorList>
    </citation>
    <scope>NUCLEOTIDE SEQUENCE [LARGE SCALE GENOMIC DNA]</scope>
    <source>
        <strain evidence="17">CCUG 62763</strain>
    </source>
</reference>
<comment type="catalytic activity">
    <reaction evidence="13">
        <text>(2R)-3-phosphoglycerate + NAD(+) = 3-phosphooxypyruvate + NADH + H(+)</text>
        <dbReference type="Rhea" id="RHEA:12641"/>
        <dbReference type="ChEBI" id="CHEBI:15378"/>
        <dbReference type="ChEBI" id="CHEBI:18110"/>
        <dbReference type="ChEBI" id="CHEBI:57540"/>
        <dbReference type="ChEBI" id="CHEBI:57945"/>
        <dbReference type="ChEBI" id="CHEBI:58272"/>
        <dbReference type="EC" id="1.1.1.95"/>
    </reaction>
</comment>
<comment type="catalytic activity">
    <reaction evidence="12">
        <text>(R)-2-hydroxyglutarate + NAD(+) = 2-oxoglutarate + NADH + H(+)</text>
        <dbReference type="Rhea" id="RHEA:49612"/>
        <dbReference type="ChEBI" id="CHEBI:15378"/>
        <dbReference type="ChEBI" id="CHEBI:15801"/>
        <dbReference type="ChEBI" id="CHEBI:16810"/>
        <dbReference type="ChEBI" id="CHEBI:57540"/>
        <dbReference type="ChEBI" id="CHEBI:57945"/>
        <dbReference type="EC" id="1.1.1.399"/>
    </reaction>
</comment>
<dbReference type="InterPro" id="IPR006140">
    <property type="entry name" value="D-isomer_DH_NAD-bd"/>
</dbReference>
<dbReference type="InterPro" id="IPR050857">
    <property type="entry name" value="D-2-hydroxyacid_DH"/>
</dbReference>
<dbReference type="Gene3D" id="3.30.70.260">
    <property type="match status" value="1"/>
</dbReference>
<evidence type="ECO:0000256" key="13">
    <source>
        <dbReference type="ARBA" id="ARBA00048731"/>
    </source>
</evidence>
<dbReference type="InterPro" id="IPR045865">
    <property type="entry name" value="ACT-like_dom_sf"/>
</dbReference>
<evidence type="ECO:0000256" key="10">
    <source>
        <dbReference type="ARBA" id="ARBA00023299"/>
    </source>
</evidence>
<proteinExistence type="inferred from homology"/>
<evidence type="ECO:0000256" key="7">
    <source>
        <dbReference type="ARBA" id="ARBA00022605"/>
    </source>
</evidence>
<evidence type="ECO:0000313" key="16">
    <source>
        <dbReference type="EMBL" id="MFC4694236.1"/>
    </source>
</evidence>
<accession>A0ABV9LKA3</accession>
<keyword evidence="17" id="KW-1185">Reference proteome</keyword>
<evidence type="ECO:0000256" key="2">
    <source>
        <dbReference type="ARBA" id="ARBA00005216"/>
    </source>
</evidence>
<dbReference type="InterPro" id="IPR002912">
    <property type="entry name" value="ACT_dom"/>
</dbReference>
<dbReference type="PANTHER" id="PTHR42789">
    <property type="entry name" value="D-ISOMER SPECIFIC 2-HYDROXYACID DEHYDROGENASE FAMILY PROTEIN (AFU_ORTHOLOGUE AFUA_6G10090)"/>
    <property type="match status" value="1"/>
</dbReference>
<evidence type="ECO:0000256" key="12">
    <source>
        <dbReference type="ARBA" id="ARBA00048126"/>
    </source>
</evidence>
<feature type="domain" description="ACT" evidence="15">
    <location>
        <begin position="329"/>
        <end position="402"/>
    </location>
</feature>
<evidence type="ECO:0000256" key="9">
    <source>
        <dbReference type="ARBA" id="ARBA00023027"/>
    </source>
</evidence>
<dbReference type="Proteomes" id="UP001596025">
    <property type="component" value="Unassembled WGS sequence"/>
</dbReference>
<comment type="caution">
    <text evidence="16">The sequence shown here is derived from an EMBL/GenBank/DDBJ whole genome shotgun (WGS) entry which is preliminary data.</text>
</comment>
<dbReference type="InterPro" id="IPR006139">
    <property type="entry name" value="D-isomer_2_OHA_DH_cat_dom"/>
</dbReference>
<dbReference type="PROSITE" id="PS00065">
    <property type="entry name" value="D_2_HYDROXYACID_DH_1"/>
    <property type="match status" value="1"/>
</dbReference>
<keyword evidence="10" id="KW-0718">Serine biosynthesis</keyword>
<comment type="function">
    <text evidence="1">Catalyzes the reversible oxidation of 3-phospho-D-glycerate to 3-phosphonooxypyruvate, the first step of the phosphorylated L-serine biosynthesis pathway. Also catalyzes the reversible oxidation of 2-hydroxyglutarate to 2-oxoglutarate.</text>
</comment>
<keyword evidence="9" id="KW-0520">NAD</keyword>
<dbReference type="NCBIfam" id="NF008759">
    <property type="entry name" value="PRK11790.1"/>
    <property type="match status" value="1"/>
</dbReference>
<dbReference type="SUPFAM" id="SSF52283">
    <property type="entry name" value="Formate/glycerate dehydrogenase catalytic domain-like"/>
    <property type="match status" value="1"/>
</dbReference>
<evidence type="ECO:0000256" key="14">
    <source>
        <dbReference type="RuleBase" id="RU003719"/>
    </source>
</evidence>
<sequence length="402" mass="42624">MPRALLLENIDPVAADLLGEAGYQVESLRGALDEADLVDALDGVDLLGIRSKTQVTAEVVRARPGLAAVGAFCIGTNQIDLAAAAAAGVAVFNAPYSNTRSVVEMAIAEIIILARRLVDRDRALHAGTWDKSAAGSHEIRGRTLGIVGYGNIGSQLSVLAEALGMRVLFYDLEDKLALGNAERCDSLEELLERAETVTLHVDGRAGNAGLFGAEQFARMRRRSLFLNLSRGFVVDHEALREHVLSGHIAGAAVDVFPEEPREQGDPFDSVLRGLPNVILTPHVGGSTQEAQHDIGRFVAGKLVDYTTTGTTTLSVNLPTVALHGSSAARFALLHRNVPGVLARVDALVGEHGLNVDGQVLATRGELGYAVTDVSAELPADLLAALRALPETVRLTTVGRRPR</sequence>
<dbReference type="Pfam" id="PF22629">
    <property type="entry name" value="ACT_AHAS_ss"/>
    <property type="match status" value="1"/>
</dbReference>
<evidence type="ECO:0000256" key="3">
    <source>
        <dbReference type="ARBA" id="ARBA00005854"/>
    </source>
</evidence>
<dbReference type="RefSeq" id="WP_387988958.1">
    <property type="nucleotide sequence ID" value="NZ_JBHSGR010000012.1"/>
</dbReference>
<dbReference type="SUPFAM" id="SSF55021">
    <property type="entry name" value="ACT-like"/>
    <property type="match status" value="1"/>
</dbReference>
<dbReference type="EC" id="1.1.1.95" evidence="5"/>
<organism evidence="16 17">
    <name type="scientific">Geodermatophilus arenarius</name>
    <dbReference type="NCBI Taxonomy" id="1137990"/>
    <lineage>
        <taxon>Bacteria</taxon>
        <taxon>Bacillati</taxon>
        <taxon>Actinomycetota</taxon>
        <taxon>Actinomycetes</taxon>
        <taxon>Geodermatophilales</taxon>
        <taxon>Geodermatophilaceae</taxon>
        <taxon>Geodermatophilus</taxon>
    </lineage>
</organism>
<keyword evidence="7" id="KW-0028">Amino-acid biosynthesis</keyword>
<dbReference type="Pfam" id="PF02826">
    <property type="entry name" value="2-Hacid_dh_C"/>
    <property type="match status" value="1"/>
</dbReference>
<dbReference type="InterPro" id="IPR029752">
    <property type="entry name" value="D-isomer_DH_CS1"/>
</dbReference>
<comment type="similarity">
    <text evidence="3 14">Belongs to the D-isomer specific 2-hydroxyacid dehydrogenase family.</text>
</comment>
<dbReference type="Pfam" id="PF00389">
    <property type="entry name" value="2-Hacid_dh"/>
    <property type="match status" value="1"/>
</dbReference>
<comment type="pathway">
    <text evidence="2">Amino-acid biosynthesis; L-serine biosynthesis; L-serine from 3-phospho-D-glycerate: step 1/3.</text>
</comment>
<evidence type="ECO:0000259" key="15">
    <source>
        <dbReference type="PROSITE" id="PS51671"/>
    </source>
</evidence>